<dbReference type="SUPFAM" id="SSF55729">
    <property type="entry name" value="Acyl-CoA N-acyltransferases (Nat)"/>
    <property type="match status" value="1"/>
</dbReference>
<dbReference type="InterPro" id="IPR000182">
    <property type="entry name" value="GNAT_dom"/>
</dbReference>
<keyword evidence="3" id="KW-1185">Reference proteome</keyword>
<feature type="domain" description="N-acetyltransferase" evidence="1">
    <location>
        <begin position="162"/>
        <end position="298"/>
    </location>
</feature>
<evidence type="ECO:0000259" key="1">
    <source>
        <dbReference type="PROSITE" id="PS51186"/>
    </source>
</evidence>
<dbReference type="EMBL" id="CP042905">
    <property type="protein sequence ID" value="QEE15284.1"/>
    <property type="molecule type" value="Genomic_DNA"/>
</dbReference>
<dbReference type="Pfam" id="PF12746">
    <property type="entry name" value="GNAT_acetyltran"/>
    <property type="match status" value="1"/>
</dbReference>
<keyword evidence="2" id="KW-0808">Transferase</keyword>
<proteinExistence type="predicted"/>
<gene>
    <name evidence="2" type="ORF">DSAG12_01109</name>
</gene>
<dbReference type="GeneID" id="41329106"/>
<dbReference type="InterPro" id="IPR016181">
    <property type="entry name" value="Acyl_CoA_acyltransferase"/>
</dbReference>
<evidence type="ECO:0000313" key="3">
    <source>
        <dbReference type="Proteomes" id="UP000321408"/>
    </source>
</evidence>
<protein>
    <submittedName>
        <fullName evidence="2">GNAT family N-acetyltransferase</fullName>
        <ecNumber evidence="2">2.3.1.-</ecNumber>
    </submittedName>
</protein>
<dbReference type="PANTHER" id="PTHR31143:SF2">
    <property type="entry name" value="FR47-LIKE DOMAIN-CONTAINING PROTEIN-RELATED"/>
    <property type="match status" value="1"/>
</dbReference>
<dbReference type="AlphaFoldDB" id="A0A5B9D824"/>
<name>A0A5B9D824_9ARCH</name>
<dbReference type="PANTHER" id="PTHR31143">
    <property type="match status" value="1"/>
</dbReference>
<dbReference type="PROSITE" id="PS51186">
    <property type="entry name" value="GNAT"/>
    <property type="match status" value="1"/>
</dbReference>
<reference evidence="2 3" key="2">
    <citation type="journal article" date="2024" name="Int. J. Syst. Evol. Microbiol.">
        <title>Promethearchaeum syntrophicum gen. nov., sp. nov., an anaerobic, obligately syntrophic archaeon, the first isolate of the lineage 'Asgard' archaea, and proposal of the new archaeal phylum Promethearchaeota phyl. nov. and kingdom Promethearchaeati regn. nov.</title>
        <authorList>
            <person name="Imachi H."/>
            <person name="Nobu M.K."/>
            <person name="Kato S."/>
            <person name="Takaki Y."/>
            <person name="Miyazaki M."/>
            <person name="Miyata M."/>
            <person name="Ogawara M."/>
            <person name="Saito Y."/>
            <person name="Sakai S."/>
            <person name="Tahara Y.O."/>
            <person name="Takano Y."/>
            <person name="Tasumi E."/>
            <person name="Uematsu K."/>
            <person name="Yoshimura T."/>
            <person name="Itoh T."/>
            <person name="Ohkuma M."/>
            <person name="Takai K."/>
        </authorList>
    </citation>
    <scope>NUCLEOTIDE SEQUENCE [LARGE SCALE GENOMIC DNA]</scope>
    <source>
        <strain evidence="2 3">MK-D1</strain>
    </source>
</reference>
<dbReference type="CDD" id="cd04301">
    <property type="entry name" value="NAT_SF"/>
    <property type="match status" value="1"/>
</dbReference>
<dbReference type="EC" id="2.3.1.-" evidence="2"/>
<accession>A0A5B9D824</accession>
<sequence length="408" mass="48198">MMIEVTSNRLNLIPYISELLEYNFIIYSIFEGTIPGKVYVDKLPTPNVVLVWDGTSDSGIYIEGQYSPQLAKDINRIILQEIFKESETYEKCLDFTCCWAPHAEWEEHLDDEIFKSILIQRNRRSFYIFNRHQEKGYNWKILLPKHLTMILYERNTQNSSSSKFSNLNNKLSDRTIDIQKFEFFSKLNETLQHSKDPFACVIADIKNQKLITRVFSDWNSEKHIEIGIFTDPKYRKQGLGSITVGAMIEIALERGYDHIGWHCWIENEASAKTALKAGFKFDRTHPIRHAWYNQFDNLMVHDDYLIENQQFEESILIFNDLLEHIENQTLAYKTSYFRQQTYYSRWLQFLQIINYANTPNEDSAIKALLNRIKGGIDNPQAFIEELHSKILTKSIWQNTEWQNLIENL</sequence>
<dbReference type="Proteomes" id="UP000321408">
    <property type="component" value="Chromosome"/>
</dbReference>
<dbReference type="InterPro" id="IPR027365">
    <property type="entry name" value="GNAT_acetyltra_YdfB-like"/>
</dbReference>
<dbReference type="Gene3D" id="3.40.630.30">
    <property type="match status" value="1"/>
</dbReference>
<dbReference type="RefSeq" id="WP_147662199.1">
    <property type="nucleotide sequence ID" value="NZ_CP042905.2"/>
</dbReference>
<organism evidence="2 3">
    <name type="scientific">Promethearchaeum syntrophicum</name>
    <dbReference type="NCBI Taxonomy" id="2594042"/>
    <lineage>
        <taxon>Archaea</taxon>
        <taxon>Promethearchaeati</taxon>
        <taxon>Promethearchaeota</taxon>
        <taxon>Promethearchaeia</taxon>
        <taxon>Promethearchaeales</taxon>
        <taxon>Promethearchaeaceae</taxon>
        <taxon>Promethearchaeum</taxon>
    </lineage>
</organism>
<reference evidence="2 3" key="1">
    <citation type="journal article" date="2020" name="Nature">
        <title>Isolation of an archaeon at the prokaryote-eukaryote interface.</title>
        <authorList>
            <person name="Imachi H."/>
            <person name="Nobu M.K."/>
            <person name="Nakahara N."/>
            <person name="Morono Y."/>
            <person name="Ogawara M."/>
            <person name="Takaki Y."/>
            <person name="Takano Y."/>
            <person name="Uematsu K."/>
            <person name="Ikuta T."/>
            <person name="Ito M."/>
            <person name="Matsui Y."/>
            <person name="Miyazaki M."/>
            <person name="Murata K."/>
            <person name="Saito Y."/>
            <person name="Sakai S."/>
            <person name="Song C."/>
            <person name="Tasumi E."/>
            <person name="Yamanaka Y."/>
            <person name="Yamaguchi T."/>
            <person name="Kamagata Y."/>
            <person name="Tamaki H."/>
            <person name="Takai K."/>
        </authorList>
    </citation>
    <scope>NUCLEOTIDE SEQUENCE [LARGE SCALE GENOMIC DNA]</scope>
    <source>
        <strain evidence="2 3">MK-D1</strain>
    </source>
</reference>
<dbReference type="GO" id="GO:0016747">
    <property type="term" value="F:acyltransferase activity, transferring groups other than amino-acyl groups"/>
    <property type="evidence" value="ECO:0007669"/>
    <property type="project" value="InterPro"/>
</dbReference>
<evidence type="ECO:0000313" key="2">
    <source>
        <dbReference type="EMBL" id="QEE15284.1"/>
    </source>
</evidence>
<dbReference type="KEGG" id="psyt:DSAG12_01109"/>
<keyword evidence="2" id="KW-0012">Acyltransferase</keyword>